<dbReference type="Pfam" id="PF00561">
    <property type="entry name" value="Abhydrolase_1"/>
    <property type="match status" value="1"/>
</dbReference>
<evidence type="ECO:0000259" key="3">
    <source>
        <dbReference type="Pfam" id="PF00561"/>
    </source>
</evidence>
<reference evidence="4 5" key="1">
    <citation type="journal article" date="2019" name="Emerg. Microbes Infect.">
        <title>Comprehensive subspecies identification of 175 nontuberculous mycobacteria species based on 7547 genomic profiles.</title>
        <authorList>
            <person name="Matsumoto Y."/>
            <person name="Kinjo T."/>
            <person name="Motooka D."/>
            <person name="Nabeya D."/>
            <person name="Jung N."/>
            <person name="Uechi K."/>
            <person name="Horii T."/>
            <person name="Iida T."/>
            <person name="Fujita J."/>
            <person name="Nakamura S."/>
        </authorList>
    </citation>
    <scope>NUCLEOTIDE SEQUENCE [LARGE SCALE GENOMIC DNA]</scope>
    <source>
        <strain evidence="4 5">JCM 17899</strain>
    </source>
</reference>
<dbReference type="AlphaFoldDB" id="A0A7I7QPD5"/>
<dbReference type="InterPro" id="IPR029058">
    <property type="entry name" value="AB_hydrolase_fold"/>
</dbReference>
<dbReference type="RefSeq" id="WP_163796946.1">
    <property type="nucleotide sequence ID" value="NZ_AP022588.1"/>
</dbReference>
<dbReference type="Proteomes" id="UP000467193">
    <property type="component" value="Chromosome"/>
</dbReference>
<feature type="region of interest" description="Disordered" evidence="1">
    <location>
        <begin position="32"/>
        <end position="170"/>
    </location>
</feature>
<feature type="compositionally biased region" description="Low complexity" evidence="1">
    <location>
        <begin position="78"/>
        <end position="90"/>
    </location>
</feature>
<name>A0A7I7QPD5_9MYCO</name>
<keyword evidence="5" id="KW-1185">Reference proteome</keyword>
<evidence type="ECO:0000256" key="2">
    <source>
        <dbReference type="SAM" id="SignalP"/>
    </source>
</evidence>
<feature type="chain" id="PRO_5029598613" description="AB hydrolase-1 domain-containing protein" evidence="2">
    <location>
        <begin position="30"/>
        <end position="535"/>
    </location>
</feature>
<evidence type="ECO:0000313" key="4">
    <source>
        <dbReference type="EMBL" id="BBY28174.1"/>
    </source>
</evidence>
<feature type="compositionally biased region" description="Low complexity" evidence="1">
    <location>
        <begin position="32"/>
        <end position="65"/>
    </location>
</feature>
<dbReference type="KEGG" id="msei:MSEDJ_22700"/>
<sequence>MRVRPVGYAGFLLGSTAAALLLGAGIAQADEGPSAATAGAPGASSEQSKATSGLGPTAGTGPAALQGIGGLSGSTERTGGPTTGLSTPTTRVGNGREGGISATRSDDTPRSGRSTLISIPSTARPTTQRTATSPWGLTTGSTRANLSTVQPDTTGSSGAQLPTASPAPSIRLATTPSIPEPGHLVRQLTGLTVDVTAFGASFVNNIAVEVARGFGPKFLGGGPYVAVSAIADAAGNVSKVLTDTPLNLTSTGPFPVNYGVFEPLAWLNPNIVPAGANDPSITVTPEHPLPIILINGTAEPSGFNWSVGAPVLANAGYKVYTFDYGRNGYIPNFFVRGLGDIAVSAQELSDEIDTVLAETGAPQVILIGHSQGGGTLPAYYLNVLGGNAKVSQFIGIAPSNHGTDVNFLAYAFTLPVFGPLFSGVLGRVFPALEQQSITSQFQELVFGDGDTRPGTIYTTLVSTYDEVLTPYERQFLDGPNVTNIVLQDQYPGFLGGHLGVTVSPITWNYVLEALASNPAASPANPLMAPLIVSAA</sequence>
<dbReference type="EMBL" id="AP022588">
    <property type="protein sequence ID" value="BBY28174.1"/>
    <property type="molecule type" value="Genomic_DNA"/>
</dbReference>
<protein>
    <recommendedName>
        <fullName evidence="3">AB hydrolase-1 domain-containing protein</fullName>
    </recommendedName>
</protein>
<evidence type="ECO:0000313" key="5">
    <source>
        <dbReference type="Proteomes" id="UP000467193"/>
    </source>
</evidence>
<keyword evidence="2" id="KW-0732">Signal</keyword>
<dbReference type="SUPFAM" id="SSF53474">
    <property type="entry name" value="alpha/beta-Hydrolases"/>
    <property type="match status" value="1"/>
</dbReference>
<dbReference type="Gene3D" id="3.40.50.1820">
    <property type="entry name" value="alpha/beta hydrolase"/>
    <property type="match status" value="1"/>
</dbReference>
<accession>A0A7I7QPD5</accession>
<dbReference type="GO" id="GO:0003824">
    <property type="term" value="F:catalytic activity"/>
    <property type="evidence" value="ECO:0007669"/>
    <property type="project" value="UniProtKB-ARBA"/>
</dbReference>
<dbReference type="InterPro" id="IPR000073">
    <property type="entry name" value="AB_hydrolase_1"/>
</dbReference>
<proteinExistence type="predicted"/>
<feature type="signal peptide" evidence="2">
    <location>
        <begin position="1"/>
        <end position="29"/>
    </location>
</feature>
<evidence type="ECO:0000256" key="1">
    <source>
        <dbReference type="SAM" id="MobiDB-lite"/>
    </source>
</evidence>
<feature type="compositionally biased region" description="Polar residues" evidence="1">
    <location>
        <begin position="111"/>
        <end position="163"/>
    </location>
</feature>
<organism evidence="4 5">
    <name type="scientific">Mycolicibacterium sediminis</name>
    <dbReference type="NCBI Taxonomy" id="1286180"/>
    <lineage>
        <taxon>Bacteria</taxon>
        <taxon>Bacillati</taxon>
        <taxon>Actinomycetota</taxon>
        <taxon>Actinomycetes</taxon>
        <taxon>Mycobacteriales</taxon>
        <taxon>Mycobacteriaceae</taxon>
        <taxon>Mycolicibacterium</taxon>
    </lineage>
</organism>
<gene>
    <name evidence="4" type="ORF">MSEDJ_22700</name>
</gene>
<feature type="domain" description="AB hydrolase-1" evidence="3">
    <location>
        <begin position="290"/>
        <end position="417"/>
    </location>
</feature>